<dbReference type="Proteomes" id="UP001320245">
    <property type="component" value="Unassembled WGS sequence"/>
</dbReference>
<keyword evidence="4 6" id="KW-0472">Membrane</keyword>
<keyword evidence="3 6" id="KW-1133">Transmembrane helix</keyword>
<reference evidence="7 8" key="1">
    <citation type="journal article" date="2023" name="PLoS ONE">
        <title>Cytospora paraplurivora sp. nov. isolated from orchards with fruit tree decline syndrome in Ontario, Canada.</title>
        <authorList>
            <person name="Ilyukhin E."/>
            <person name="Nguyen H.D.T."/>
            <person name="Castle A.J."/>
            <person name="Ellouze W."/>
        </authorList>
    </citation>
    <scope>NUCLEOTIDE SEQUENCE [LARGE SCALE GENOMIC DNA]</scope>
    <source>
        <strain evidence="7 8">FDS-564</strain>
    </source>
</reference>
<sequence>MTSLTGVNVIQYYQTILYKSLGIGSTTILALAGVYGTVAFVSNLITTIFLTDQWGRRKMILAGLCGIILVEIYAAVMQREFQNTNNRFDGMLNSTTWLYGAEILPIALRSKIMGIGAASHFIVNVGIVAYLYFPETKRKTLEEIAAAFGDKVVLLDETQQDPTSLKPGMEEVDDVSPV</sequence>
<dbReference type="PANTHER" id="PTHR48022">
    <property type="entry name" value="PLASTIDIC GLUCOSE TRANSPORTER 4"/>
    <property type="match status" value="1"/>
</dbReference>
<evidence type="ECO:0000256" key="1">
    <source>
        <dbReference type="ARBA" id="ARBA00004141"/>
    </source>
</evidence>
<evidence type="ECO:0000256" key="6">
    <source>
        <dbReference type="SAM" id="Phobius"/>
    </source>
</evidence>
<evidence type="ECO:0000256" key="2">
    <source>
        <dbReference type="ARBA" id="ARBA00022692"/>
    </source>
</evidence>
<dbReference type="AlphaFoldDB" id="A0AAN9TWB4"/>
<evidence type="ECO:0000256" key="3">
    <source>
        <dbReference type="ARBA" id="ARBA00022989"/>
    </source>
</evidence>
<dbReference type="GO" id="GO:0016020">
    <property type="term" value="C:membrane"/>
    <property type="evidence" value="ECO:0007669"/>
    <property type="project" value="UniProtKB-SubCell"/>
</dbReference>
<name>A0AAN9TWB4_9PEZI</name>
<dbReference type="Gene3D" id="1.20.1250.20">
    <property type="entry name" value="MFS general substrate transporter like domains"/>
    <property type="match status" value="1"/>
</dbReference>
<dbReference type="InterPro" id="IPR050360">
    <property type="entry name" value="MFS_Sugar_Transporters"/>
</dbReference>
<evidence type="ECO:0000313" key="8">
    <source>
        <dbReference type="Proteomes" id="UP001320245"/>
    </source>
</evidence>
<dbReference type="GO" id="GO:0005351">
    <property type="term" value="F:carbohydrate:proton symporter activity"/>
    <property type="evidence" value="ECO:0007669"/>
    <property type="project" value="TreeGrafter"/>
</dbReference>
<evidence type="ECO:0000256" key="5">
    <source>
        <dbReference type="SAM" id="MobiDB-lite"/>
    </source>
</evidence>
<evidence type="ECO:0000256" key="4">
    <source>
        <dbReference type="ARBA" id="ARBA00023136"/>
    </source>
</evidence>
<evidence type="ECO:0008006" key="9">
    <source>
        <dbReference type="Google" id="ProtNLM"/>
    </source>
</evidence>
<feature type="transmembrane region" description="Helical" evidence="6">
    <location>
        <begin position="59"/>
        <end position="76"/>
    </location>
</feature>
<dbReference type="Pfam" id="PF00083">
    <property type="entry name" value="Sugar_tr"/>
    <property type="match status" value="1"/>
</dbReference>
<evidence type="ECO:0000313" key="7">
    <source>
        <dbReference type="EMBL" id="KAK7730603.1"/>
    </source>
</evidence>
<accession>A0AAN9TWB4</accession>
<keyword evidence="2 6" id="KW-0812">Transmembrane</keyword>
<dbReference type="InterPro" id="IPR005828">
    <property type="entry name" value="MFS_sugar_transport-like"/>
</dbReference>
<dbReference type="InterPro" id="IPR036259">
    <property type="entry name" value="MFS_trans_sf"/>
</dbReference>
<feature type="transmembrane region" description="Helical" evidence="6">
    <location>
        <begin position="28"/>
        <end position="50"/>
    </location>
</feature>
<gene>
    <name evidence="7" type="ORF">SLS53_008993</name>
</gene>
<protein>
    <recommendedName>
        <fullName evidence="9">Major facilitator superfamily (MFS) profile domain-containing protein</fullName>
    </recommendedName>
</protein>
<dbReference type="SUPFAM" id="SSF103473">
    <property type="entry name" value="MFS general substrate transporter"/>
    <property type="match status" value="1"/>
</dbReference>
<feature type="region of interest" description="Disordered" evidence="5">
    <location>
        <begin position="159"/>
        <end position="178"/>
    </location>
</feature>
<dbReference type="PANTHER" id="PTHR48022:SF11">
    <property type="entry name" value="MONOSACCHARIDE TRANSPORTER (HXT8), PUTATIVE (AFU_ORTHOLOGUE AFUA_2G08120)-RELATED"/>
    <property type="match status" value="1"/>
</dbReference>
<comment type="subcellular location">
    <subcellularLocation>
        <location evidence="1">Membrane</location>
        <topology evidence="1">Multi-pass membrane protein</topology>
    </subcellularLocation>
</comment>
<dbReference type="EMBL" id="JAJSPL020000061">
    <property type="protein sequence ID" value="KAK7730603.1"/>
    <property type="molecule type" value="Genomic_DNA"/>
</dbReference>
<keyword evidence="8" id="KW-1185">Reference proteome</keyword>
<organism evidence="7 8">
    <name type="scientific">Cytospora paraplurivora</name>
    <dbReference type="NCBI Taxonomy" id="2898453"/>
    <lineage>
        <taxon>Eukaryota</taxon>
        <taxon>Fungi</taxon>
        <taxon>Dikarya</taxon>
        <taxon>Ascomycota</taxon>
        <taxon>Pezizomycotina</taxon>
        <taxon>Sordariomycetes</taxon>
        <taxon>Sordariomycetidae</taxon>
        <taxon>Diaporthales</taxon>
        <taxon>Cytosporaceae</taxon>
        <taxon>Cytospora</taxon>
    </lineage>
</organism>
<proteinExistence type="predicted"/>
<comment type="caution">
    <text evidence="7">The sequence shown here is derived from an EMBL/GenBank/DDBJ whole genome shotgun (WGS) entry which is preliminary data.</text>
</comment>
<feature type="transmembrane region" description="Helical" evidence="6">
    <location>
        <begin position="112"/>
        <end position="133"/>
    </location>
</feature>